<comment type="caution">
    <text evidence="3">The sequence shown here is derived from an EMBL/GenBank/DDBJ whole genome shotgun (WGS) entry which is preliminary data.</text>
</comment>
<dbReference type="SMART" id="SM00422">
    <property type="entry name" value="HTH_MERR"/>
    <property type="match status" value="1"/>
</dbReference>
<dbReference type="EMBL" id="JBHSDY010000002">
    <property type="protein sequence ID" value="MFC4297095.1"/>
    <property type="molecule type" value="Genomic_DNA"/>
</dbReference>
<reference evidence="4" key="1">
    <citation type="journal article" date="2019" name="Int. J. Syst. Evol. Microbiol.">
        <title>The Global Catalogue of Microorganisms (GCM) 10K type strain sequencing project: providing services to taxonomists for standard genome sequencing and annotation.</title>
        <authorList>
            <consortium name="The Broad Institute Genomics Platform"/>
            <consortium name="The Broad Institute Genome Sequencing Center for Infectious Disease"/>
            <person name="Wu L."/>
            <person name="Ma J."/>
        </authorList>
    </citation>
    <scope>NUCLEOTIDE SEQUENCE [LARGE SCALE GENOMIC DNA]</scope>
    <source>
        <strain evidence="4">CGMCC 1.19029</strain>
    </source>
</reference>
<evidence type="ECO:0000313" key="4">
    <source>
        <dbReference type="Proteomes" id="UP001595756"/>
    </source>
</evidence>
<dbReference type="Proteomes" id="UP001595756">
    <property type="component" value="Unassembled WGS sequence"/>
</dbReference>
<evidence type="ECO:0000256" key="1">
    <source>
        <dbReference type="ARBA" id="ARBA00023125"/>
    </source>
</evidence>
<accession>A0ABV8RW39</accession>
<name>A0ABV8RW39_9BURK</name>
<dbReference type="PANTHER" id="PTHR30204">
    <property type="entry name" value="REDOX-CYCLING DRUG-SENSING TRANSCRIPTIONAL ACTIVATOR SOXR"/>
    <property type="match status" value="1"/>
</dbReference>
<dbReference type="InterPro" id="IPR000551">
    <property type="entry name" value="MerR-type_HTH_dom"/>
</dbReference>
<dbReference type="RefSeq" id="WP_376811657.1">
    <property type="nucleotide sequence ID" value="NZ_JBHSDY010000002.1"/>
</dbReference>
<gene>
    <name evidence="3" type="primary">cadR</name>
    <name evidence="3" type="ORF">ACFO0J_03450</name>
</gene>
<proteinExistence type="predicted"/>
<dbReference type="InterPro" id="IPR011791">
    <property type="entry name" value="CadR-PbrR"/>
</dbReference>
<evidence type="ECO:0000259" key="2">
    <source>
        <dbReference type="PROSITE" id="PS50937"/>
    </source>
</evidence>
<dbReference type="PANTHER" id="PTHR30204:SF92">
    <property type="entry name" value="HTH-TYPE TRANSCRIPTIONAL REGULATOR ZNTR"/>
    <property type="match status" value="1"/>
</dbReference>
<dbReference type="InterPro" id="IPR047057">
    <property type="entry name" value="MerR_fam"/>
</dbReference>
<dbReference type="PRINTS" id="PR00040">
    <property type="entry name" value="HTHMERR"/>
</dbReference>
<organism evidence="3 4">
    <name type="scientific">Castellaniella hirudinis</name>
    <dbReference type="NCBI Taxonomy" id="1144617"/>
    <lineage>
        <taxon>Bacteria</taxon>
        <taxon>Pseudomonadati</taxon>
        <taxon>Pseudomonadota</taxon>
        <taxon>Betaproteobacteria</taxon>
        <taxon>Burkholderiales</taxon>
        <taxon>Alcaligenaceae</taxon>
        <taxon>Castellaniella</taxon>
    </lineage>
</organism>
<protein>
    <submittedName>
        <fullName evidence="3">Cd(II)/Pb(II)-responsive transcriptional regulator</fullName>
    </submittedName>
</protein>
<dbReference type="Gene3D" id="1.10.1660.10">
    <property type="match status" value="1"/>
</dbReference>
<dbReference type="NCBIfam" id="TIGR02047">
    <property type="entry name" value="CadR-PbrR"/>
    <property type="match status" value="1"/>
</dbReference>
<dbReference type="PROSITE" id="PS50937">
    <property type="entry name" value="HTH_MERR_2"/>
    <property type="match status" value="1"/>
</dbReference>
<dbReference type="SUPFAM" id="SSF46955">
    <property type="entry name" value="Putative DNA-binding domain"/>
    <property type="match status" value="1"/>
</dbReference>
<feature type="domain" description="HTH merR-type" evidence="2">
    <location>
        <begin position="1"/>
        <end position="69"/>
    </location>
</feature>
<dbReference type="InterPro" id="IPR009061">
    <property type="entry name" value="DNA-bd_dom_put_sf"/>
</dbReference>
<evidence type="ECO:0000313" key="3">
    <source>
        <dbReference type="EMBL" id="MFC4297095.1"/>
    </source>
</evidence>
<dbReference type="CDD" id="cd04784">
    <property type="entry name" value="HTH_CadR-PbrR"/>
    <property type="match status" value="1"/>
</dbReference>
<keyword evidence="1" id="KW-0238">DNA-binding</keyword>
<dbReference type="PROSITE" id="PS00552">
    <property type="entry name" value="HTH_MERR_1"/>
    <property type="match status" value="1"/>
</dbReference>
<sequence>MKIGELAQAARCSAETIRFYEKAGLLPAPARSEGNYRQYGPAHLERLRFIRNCRGLDMAHDEIRALLDMIDHPAHDCGPINHLLDEHIAHVDVRLRELQDLQQQLVGLREQCRAEQPVDACGIVQGLTRMETVEGPVRSTHLG</sequence>
<keyword evidence="4" id="KW-1185">Reference proteome</keyword>
<dbReference type="Pfam" id="PF13411">
    <property type="entry name" value="MerR_1"/>
    <property type="match status" value="1"/>
</dbReference>